<protein>
    <recommendedName>
        <fullName evidence="11">Deacetylase sirtuin-type domain-containing protein</fullName>
    </recommendedName>
</protein>
<feature type="domain" description="Deacetylase sirtuin-type" evidence="11">
    <location>
        <begin position="555"/>
        <end position="851"/>
    </location>
</feature>
<feature type="binding site" evidence="8">
    <location>
        <position position="719"/>
    </location>
    <ligand>
        <name>Zn(2+)</name>
        <dbReference type="ChEBI" id="CHEBI:29105"/>
    </ligand>
</feature>
<dbReference type="Proteomes" id="UP000276991">
    <property type="component" value="Unassembled WGS sequence"/>
</dbReference>
<dbReference type="PROSITE" id="PS50305">
    <property type="entry name" value="SIRTUIN"/>
    <property type="match status" value="1"/>
</dbReference>
<feature type="transmembrane region" description="Helical" evidence="10">
    <location>
        <begin position="394"/>
        <end position="414"/>
    </location>
</feature>
<feature type="transmembrane region" description="Helical" evidence="10">
    <location>
        <begin position="65"/>
        <end position="88"/>
    </location>
</feature>
<dbReference type="InterPro" id="IPR026590">
    <property type="entry name" value="Ssirtuin_cat_dom"/>
</dbReference>
<evidence type="ECO:0000259" key="11">
    <source>
        <dbReference type="PROSITE" id="PS50305"/>
    </source>
</evidence>
<keyword evidence="10" id="KW-1133">Transmembrane helix</keyword>
<feature type="transmembrane region" description="Helical" evidence="10">
    <location>
        <begin position="142"/>
        <end position="166"/>
    </location>
</feature>
<keyword evidence="2" id="KW-0808">Transferase</keyword>
<comment type="cofactor">
    <cofactor evidence="1">
        <name>Zn(2+)</name>
        <dbReference type="ChEBI" id="CHEBI:29105"/>
    </cofactor>
</comment>
<accession>A0A498SB46</accession>
<dbReference type="PANTHER" id="PTHR11085:SF6">
    <property type="entry name" value="NAD-DEPENDENT PROTEIN DEACETYLASE SIRTUIN-2"/>
    <property type="match status" value="1"/>
</dbReference>
<evidence type="ECO:0000256" key="5">
    <source>
        <dbReference type="ARBA" id="ARBA00023027"/>
    </source>
</evidence>
<feature type="binding site" evidence="8">
    <location>
        <position position="696"/>
    </location>
    <ligand>
        <name>Zn(2+)</name>
        <dbReference type="ChEBI" id="CHEBI:29105"/>
    </ligand>
</feature>
<dbReference type="Gene3D" id="3.30.1600.10">
    <property type="entry name" value="SIR2/SIRT2 'Small Domain"/>
    <property type="match status" value="1"/>
</dbReference>
<comment type="catalytic activity">
    <reaction evidence="6">
        <text>N(6)-hexadecanoyl-L-lysyl-[protein] + NAD(+) + H2O = 2''-O-hexadecanoyl-ADP-D-ribose + nicotinamide + L-lysyl-[protein]</text>
        <dbReference type="Rhea" id="RHEA:70563"/>
        <dbReference type="Rhea" id="RHEA-COMP:9752"/>
        <dbReference type="Rhea" id="RHEA-COMP:14175"/>
        <dbReference type="ChEBI" id="CHEBI:15377"/>
        <dbReference type="ChEBI" id="CHEBI:17154"/>
        <dbReference type="ChEBI" id="CHEBI:29969"/>
        <dbReference type="ChEBI" id="CHEBI:57540"/>
        <dbReference type="ChEBI" id="CHEBI:138936"/>
        <dbReference type="ChEBI" id="CHEBI:189673"/>
    </reaction>
    <physiologicalReaction direction="left-to-right" evidence="6">
        <dbReference type="Rhea" id="RHEA:70564"/>
    </physiologicalReaction>
</comment>
<dbReference type="PANTHER" id="PTHR11085">
    <property type="entry name" value="NAD-DEPENDENT PROTEIN DEACYLASE SIRTUIN-5, MITOCHONDRIAL-RELATED"/>
    <property type="match status" value="1"/>
</dbReference>
<dbReference type="SUPFAM" id="SSF52467">
    <property type="entry name" value="DHS-like NAD/FAD-binding domain"/>
    <property type="match status" value="1"/>
</dbReference>
<evidence type="ECO:0000256" key="8">
    <source>
        <dbReference type="PROSITE-ProRule" id="PRU00236"/>
    </source>
</evidence>
<dbReference type="InterPro" id="IPR003000">
    <property type="entry name" value="Sirtuin"/>
</dbReference>
<feature type="compositionally biased region" description="Polar residues" evidence="9">
    <location>
        <begin position="515"/>
        <end position="525"/>
    </location>
</feature>
<feature type="binding site" evidence="8">
    <location>
        <position position="693"/>
    </location>
    <ligand>
        <name>Zn(2+)</name>
        <dbReference type="ChEBI" id="CHEBI:29105"/>
    </ligand>
</feature>
<evidence type="ECO:0000256" key="1">
    <source>
        <dbReference type="ARBA" id="ARBA00001947"/>
    </source>
</evidence>
<dbReference type="InterPro" id="IPR026591">
    <property type="entry name" value="Sirtuin_cat_small_dom_sf"/>
</dbReference>
<feature type="active site" description="Proton acceptor" evidence="8">
    <location>
        <position position="685"/>
    </location>
</feature>
<comment type="catalytic activity">
    <reaction evidence="7">
        <text>N(6)-tetradecanoyl-L-lysyl-[protein] + NAD(+) + H2O = 2''-O-tetradecanoyl-ADP-D-ribose + nicotinamide + L-lysyl-[protein]</text>
        <dbReference type="Rhea" id="RHEA:70567"/>
        <dbReference type="Rhea" id="RHEA-COMP:9752"/>
        <dbReference type="Rhea" id="RHEA-COMP:15437"/>
        <dbReference type="ChEBI" id="CHEBI:15377"/>
        <dbReference type="ChEBI" id="CHEBI:17154"/>
        <dbReference type="ChEBI" id="CHEBI:29969"/>
        <dbReference type="ChEBI" id="CHEBI:57540"/>
        <dbReference type="ChEBI" id="CHEBI:141129"/>
        <dbReference type="ChEBI" id="CHEBI:189674"/>
    </reaction>
    <physiologicalReaction direction="left-to-right" evidence="7">
        <dbReference type="Rhea" id="RHEA:70568"/>
    </physiologicalReaction>
</comment>
<feature type="transmembrane region" description="Helical" evidence="10">
    <location>
        <begin position="108"/>
        <end position="130"/>
    </location>
</feature>
<dbReference type="OrthoDB" id="67850at2759"/>
<sequence length="903" mass="102326">MVSMAERLYDFHPSSQSLLSAAINNQKQQQLSSPHSETVEHLHQISSESISQWFQHLIFLRILKALICFGLYCIPAYFLAVCILQISLLHPVQAALDCSSLLFSFRSILYSLLFAIFGAIHAALLAFFVLRFDNEDRLSCKSLRAWLIYFASLNTAFLHVICLSLGSNSPEFTRFFIYLLTVAQAVITFHELFRRNHRLVFPVIEMQPYMQFNFVLIPAAKSILDMKSYEFSMPPPHAVLNPTPEEQRTLMDALESNGIIKAFAFWDLRSLSAACYHRRKIIFSLSQPGGHPRNWNAIKFSCLRHIQHLSLQFENENDRIRSETFASVTAPLLPSSDSNRPVILGQIAWQKDGLRQRFLPKNLRKANKDSSHADLANKLSSFLNKFLIHASHHIVSFFDVYIGILAIESVAALICVSLNEDRFGVVQKDLQEIISVFLQFSNNLERYMRSFKKDKEWQNKTCVPLLTSITMALNRMRFTFPESSLYVILNNTTGNIMSRKQVINDTTKKDVPENSPVTESSVPADTDSVTSSVLEKLVTKLGKLTTKEKEKDTRQKLSSLTIEGIAEYICKSGVKNIIVLTGAGISTSAGVPDFRSPGTGLYDNVSQYNLPDPMAIFDISYFKNHPEPFYKIAKDLFPSHLKPTPCHYLIRLMDEKGLLLRWYTQNIDSLEFVTGISEDKLVTAHGCHHTSTCLSCRAKFDLNWIANKIFVEHVKVAYCDKCGGVVKPDIVFFGENLPARFFNCSIKVSFGKYKADKLCKANLDFPKCDLLIIMGTSLVVHPFAGLVDEVNDDVPRLLINLTEAGYSMNSLFSYGGSSGLCYRDKDNYRDVFWQGTTDDGAWKLAELLGWKTELEKLIETETKKIDEKEEKDKRNVESTVATTEIINSNEETTKSIDEKPSKS</sequence>
<gene>
    <name evidence="12" type="ORF">NAV_LOCUS1877</name>
</gene>
<dbReference type="AlphaFoldDB" id="A0A498SB46"/>
<dbReference type="Pfam" id="PF02146">
    <property type="entry name" value="SIR2"/>
    <property type="match status" value="1"/>
</dbReference>
<evidence type="ECO:0000313" key="12">
    <source>
        <dbReference type="EMBL" id="VBB27047.1"/>
    </source>
</evidence>
<feature type="compositionally biased region" description="Basic and acidic residues" evidence="9">
    <location>
        <begin position="891"/>
        <end position="903"/>
    </location>
</feature>
<feature type="transmembrane region" description="Helical" evidence="10">
    <location>
        <begin position="172"/>
        <end position="193"/>
    </location>
</feature>
<keyword evidence="10" id="KW-0812">Transmembrane</keyword>
<evidence type="ECO:0000256" key="6">
    <source>
        <dbReference type="ARBA" id="ARBA00048378"/>
    </source>
</evidence>
<keyword evidence="4 8" id="KW-0862">Zinc</keyword>
<dbReference type="Pfam" id="PF09531">
    <property type="entry name" value="Ndc1_Nup"/>
    <property type="match status" value="1"/>
</dbReference>
<evidence type="ECO:0000256" key="9">
    <source>
        <dbReference type="SAM" id="MobiDB-lite"/>
    </source>
</evidence>
<proteinExistence type="predicted"/>
<dbReference type="GO" id="GO:0017136">
    <property type="term" value="F:histone deacetylase activity, NAD-dependent"/>
    <property type="evidence" value="ECO:0007669"/>
    <property type="project" value="TreeGrafter"/>
</dbReference>
<keyword evidence="3 8" id="KW-0479">Metal-binding</keyword>
<evidence type="ECO:0000256" key="7">
    <source>
        <dbReference type="ARBA" id="ARBA00048905"/>
    </source>
</evidence>
<dbReference type="InterPro" id="IPR029035">
    <property type="entry name" value="DHS-like_NAD/FAD-binding_dom"/>
</dbReference>
<dbReference type="GO" id="GO:0070403">
    <property type="term" value="F:NAD+ binding"/>
    <property type="evidence" value="ECO:0007669"/>
    <property type="project" value="InterPro"/>
</dbReference>
<reference evidence="12 13" key="1">
    <citation type="submission" date="2018-08" db="EMBL/GenBank/DDBJ databases">
        <authorList>
            <person name="Laetsch R D."/>
            <person name="Stevens L."/>
            <person name="Kumar S."/>
            <person name="Blaxter L. M."/>
        </authorList>
    </citation>
    <scope>NUCLEOTIDE SEQUENCE [LARGE SCALE GENOMIC DNA]</scope>
</reference>
<dbReference type="GO" id="GO:0005634">
    <property type="term" value="C:nucleus"/>
    <property type="evidence" value="ECO:0007669"/>
    <property type="project" value="TreeGrafter"/>
</dbReference>
<feature type="region of interest" description="Disordered" evidence="9">
    <location>
        <begin position="504"/>
        <end position="525"/>
    </location>
</feature>
<feature type="region of interest" description="Disordered" evidence="9">
    <location>
        <begin position="867"/>
        <end position="903"/>
    </location>
</feature>
<evidence type="ECO:0000256" key="2">
    <source>
        <dbReference type="ARBA" id="ARBA00022679"/>
    </source>
</evidence>
<evidence type="ECO:0000313" key="13">
    <source>
        <dbReference type="Proteomes" id="UP000276991"/>
    </source>
</evidence>
<feature type="compositionally biased region" description="Basic and acidic residues" evidence="9">
    <location>
        <begin position="867"/>
        <end position="876"/>
    </location>
</feature>
<organism evidence="12 13">
    <name type="scientific">Acanthocheilonema viteae</name>
    <name type="common">Filarial nematode worm</name>
    <name type="synonym">Dipetalonema viteae</name>
    <dbReference type="NCBI Taxonomy" id="6277"/>
    <lineage>
        <taxon>Eukaryota</taxon>
        <taxon>Metazoa</taxon>
        <taxon>Ecdysozoa</taxon>
        <taxon>Nematoda</taxon>
        <taxon>Chromadorea</taxon>
        <taxon>Rhabditida</taxon>
        <taxon>Spirurina</taxon>
        <taxon>Spiruromorpha</taxon>
        <taxon>Filarioidea</taxon>
        <taxon>Onchocercidae</taxon>
        <taxon>Acanthocheilonema</taxon>
    </lineage>
</organism>
<feature type="binding site" evidence="8">
    <location>
        <position position="722"/>
    </location>
    <ligand>
        <name>Zn(2+)</name>
        <dbReference type="ChEBI" id="CHEBI:29105"/>
    </ligand>
</feature>
<keyword evidence="10" id="KW-0472">Membrane</keyword>
<name>A0A498SB46_ACAVI</name>
<dbReference type="Gene3D" id="3.40.50.1220">
    <property type="entry name" value="TPP-binding domain"/>
    <property type="match status" value="1"/>
</dbReference>
<dbReference type="EMBL" id="UPTC01000173">
    <property type="protein sequence ID" value="VBB27047.1"/>
    <property type="molecule type" value="Genomic_DNA"/>
</dbReference>
<dbReference type="InterPro" id="IPR050134">
    <property type="entry name" value="NAD-dep_sirtuin_deacylases"/>
</dbReference>
<dbReference type="STRING" id="6277.A0A498SB46"/>
<keyword evidence="5" id="KW-0520">NAD</keyword>
<evidence type="ECO:0000256" key="10">
    <source>
        <dbReference type="SAM" id="Phobius"/>
    </source>
</evidence>
<evidence type="ECO:0000256" key="3">
    <source>
        <dbReference type="ARBA" id="ARBA00022723"/>
    </source>
</evidence>
<keyword evidence="13" id="KW-1185">Reference proteome</keyword>
<dbReference type="GO" id="GO:0046872">
    <property type="term" value="F:metal ion binding"/>
    <property type="evidence" value="ECO:0007669"/>
    <property type="project" value="UniProtKB-KW"/>
</dbReference>
<dbReference type="InterPro" id="IPR019049">
    <property type="entry name" value="Nucleoporin_prot_Ndc1/Nup"/>
</dbReference>
<evidence type="ECO:0000256" key="4">
    <source>
        <dbReference type="ARBA" id="ARBA00022833"/>
    </source>
</evidence>